<keyword evidence="1" id="KW-0378">Hydrolase</keyword>
<accession>A0A8J3QDJ2</accession>
<dbReference type="GO" id="GO:0006508">
    <property type="term" value="P:proteolysis"/>
    <property type="evidence" value="ECO:0007669"/>
    <property type="project" value="InterPro"/>
</dbReference>
<dbReference type="Gene3D" id="3.40.50.1820">
    <property type="entry name" value="alpha/beta hydrolase"/>
    <property type="match status" value="1"/>
</dbReference>
<dbReference type="EMBL" id="BONY01000057">
    <property type="protein sequence ID" value="GIH08913.1"/>
    <property type="molecule type" value="Genomic_DNA"/>
</dbReference>
<evidence type="ECO:0000313" key="5">
    <source>
        <dbReference type="Proteomes" id="UP000612899"/>
    </source>
</evidence>
<evidence type="ECO:0000313" key="4">
    <source>
        <dbReference type="EMBL" id="GIH08913.1"/>
    </source>
</evidence>
<sequence>MLITTDHAPSGVASAVISTPAFPPLAECRPEAVRWRSLRVCPDLIGLVPTRARPVQIDIELAEQSERWTIPVVDVLANTLSWHPGRPVVAGLAFDGAKVTPWVADYQTRTVRRYTNIRAATSFTSQGGKGHPPLVWCAENQLALLIAASDCAPPSPAAAGPTWRPAVYEAIGPGYVTFEPEQRELALLAAARPAVYDLETSNITALGPPLLIRSLTLAPDGDALVIEHADSQGESPDANGLRWSSSQLDLVGTSRKPIAPAAAMTQPPKPAASGSAGLGTSRSVQADRGRARVDLLPADPANPLILWIRNAGSGQVPPATGCATAILDLTLDWPDDADPEMLRRQIVTAVRSALAIARNEYAASHNGTVVVGGHSFGATLALFALAHVAELAGAIAHSGCYNRTLTPTGFQHEKRDYWRVPTIYHAFSALHFADRLDRPVLIVHGAADLNPATTPDQAVDLYRCIVATGGRARLVLLPHEGHTFRYREVCQALAVEHQSWLSQWR</sequence>
<organism evidence="4 5">
    <name type="scientific">Rhizocola hellebori</name>
    <dbReference type="NCBI Taxonomy" id="1392758"/>
    <lineage>
        <taxon>Bacteria</taxon>
        <taxon>Bacillati</taxon>
        <taxon>Actinomycetota</taxon>
        <taxon>Actinomycetes</taxon>
        <taxon>Micromonosporales</taxon>
        <taxon>Micromonosporaceae</taxon>
        <taxon>Rhizocola</taxon>
    </lineage>
</organism>
<dbReference type="SUPFAM" id="SSF53474">
    <property type="entry name" value="alpha/beta-Hydrolases"/>
    <property type="match status" value="1"/>
</dbReference>
<evidence type="ECO:0000256" key="2">
    <source>
        <dbReference type="SAM" id="MobiDB-lite"/>
    </source>
</evidence>
<gene>
    <name evidence="4" type="ORF">Rhe02_69800</name>
</gene>
<evidence type="ECO:0000259" key="3">
    <source>
        <dbReference type="Pfam" id="PF00326"/>
    </source>
</evidence>
<keyword evidence="5" id="KW-1185">Reference proteome</keyword>
<reference evidence="4" key="1">
    <citation type="submission" date="2021-01" db="EMBL/GenBank/DDBJ databases">
        <title>Whole genome shotgun sequence of Rhizocola hellebori NBRC 109834.</title>
        <authorList>
            <person name="Komaki H."/>
            <person name="Tamura T."/>
        </authorList>
    </citation>
    <scope>NUCLEOTIDE SEQUENCE</scope>
    <source>
        <strain evidence="4">NBRC 109834</strain>
    </source>
</reference>
<dbReference type="PANTHER" id="PTHR42776:SF28">
    <property type="entry name" value="GLUTAMYL ENDOPEPTIDASE, CHLOROPLASTIC-RELATED"/>
    <property type="match status" value="1"/>
</dbReference>
<dbReference type="InterPro" id="IPR001375">
    <property type="entry name" value="Peptidase_S9_cat"/>
</dbReference>
<feature type="region of interest" description="Disordered" evidence="2">
    <location>
        <begin position="261"/>
        <end position="284"/>
    </location>
</feature>
<dbReference type="Pfam" id="PF00326">
    <property type="entry name" value="Peptidase_S9"/>
    <property type="match status" value="1"/>
</dbReference>
<comment type="caution">
    <text evidence="4">The sequence shown here is derived from an EMBL/GenBank/DDBJ whole genome shotgun (WGS) entry which is preliminary data.</text>
</comment>
<name>A0A8J3QDJ2_9ACTN</name>
<feature type="domain" description="Peptidase S9 prolyl oligopeptidase catalytic" evidence="3">
    <location>
        <begin position="366"/>
        <end position="504"/>
    </location>
</feature>
<dbReference type="GO" id="GO:0004252">
    <property type="term" value="F:serine-type endopeptidase activity"/>
    <property type="evidence" value="ECO:0007669"/>
    <property type="project" value="TreeGrafter"/>
</dbReference>
<evidence type="ECO:0000256" key="1">
    <source>
        <dbReference type="ARBA" id="ARBA00022801"/>
    </source>
</evidence>
<proteinExistence type="predicted"/>
<dbReference type="Proteomes" id="UP000612899">
    <property type="component" value="Unassembled WGS sequence"/>
</dbReference>
<dbReference type="InterPro" id="IPR029058">
    <property type="entry name" value="AB_hydrolase_fold"/>
</dbReference>
<dbReference type="PANTHER" id="PTHR42776">
    <property type="entry name" value="SERINE PEPTIDASE S9 FAMILY MEMBER"/>
    <property type="match status" value="1"/>
</dbReference>
<protein>
    <recommendedName>
        <fullName evidence="3">Peptidase S9 prolyl oligopeptidase catalytic domain-containing protein</fullName>
    </recommendedName>
</protein>
<dbReference type="AlphaFoldDB" id="A0A8J3QDJ2"/>